<dbReference type="Proteomes" id="UP001628179">
    <property type="component" value="Unassembled WGS sequence"/>
</dbReference>
<feature type="compositionally biased region" description="Basic residues" evidence="1">
    <location>
        <begin position="87"/>
        <end position="97"/>
    </location>
</feature>
<name>A0ABQ0GI76_9PEZI</name>
<accession>A0ABQ0GI76</accession>
<proteinExistence type="predicted"/>
<evidence type="ECO:0000256" key="1">
    <source>
        <dbReference type="SAM" id="MobiDB-lite"/>
    </source>
</evidence>
<keyword evidence="3" id="KW-1185">Reference proteome</keyword>
<evidence type="ECO:0008006" key="4">
    <source>
        <dbReference type="Google" id="ProtNLM"/>
    </source>
</evidence>
<evidence type="ECO:0000313" key="3">
    <source>
        <dbReference type="Proteomes" id="UP001628179"/>
    </source>
</evidence>
<feature type="region of interest" description="Disordered" evidence="1">
    <location>
        <begin position="87"/>
        <end position="108"/>
    </location>
</feature>
<sequence>METLDPPLTDEERLIVTGNGFTPVQEENMLDFDIEGVDGFPGMYMKGTVLYLDKPPSKDLDDGDVDIDEVPNHVQHKIRALQMAIRAKRPPPPRFARRGPPPRPVPERWRPEEDELLLTLMDHGFPYSQIAYHYLDWRTKPSIEKRARRLNRQREAKRRQFA</sequence>
<comment type="caution">
    <text evidence="2">The sequence shown here is derived from an EMBL/GenBank/DDBJ whole genome shotgun (WGS) entry which is preliminary data.</text>
</comment>
<reference evidence="2 3" key="1">
    <citation type="submission" date="2024-09" db="EMBL/GenBank/DDBJ databases">
        <title>Itraconazole resistance in Madurella fahalii resulting from another homologue of gene encoding cytochrome P450 14-alpha sterol demethylase (CYP51).</title>
        <authorList>
            <person name="Yoshioka I."/>
            <person name="Fahal A.H."/>
            <person name="Kaneko S."/>
            <person name="Yaguchi T."/>
        </authorList>
    </citation>
    <scope>NUCLEOTIDE SEQUENCE [LARGE SCALE GENOMIC DNA]</scope>
    <source>
        <strain evidence="2 3">IFM 68171</strain>
    </source>
</reference>
<dbReference type="RefSeq" id="XP_070919198.1">
    <property type="nucleotide sequence ID" value="XM_071063097.1"/>
</dbReference>
<protein>
    <recommendedName>
        <fullName evidence="4">Myb-like domain-containing protein</fullName>
    </recommendedName>
</protein>
<dbReference type="EMBL" id="BAAFSV010000004">
    <property type="protein sequence ID" value="GAB1317467.1"/>
    <property type="molecule type" value="Genomic_DNA"/>
</dbReference>
<dbReference type="GeneID" id="98178420"/>
<gene>
    <name evidence="2" type="ORF">MFIFM68171_07677</name>
</gene>
<organism evidence="2 3">
    <name type="scientific">Madurella fahalii</name>
    <dbReference type="NCBI Taxonomy" id="1157608"/>
    <lineage>
        <taxon>Eukaryota</taxon>
        <taxon>Fungi</taxon>
        <taxon>Dikarya</taxon>
        <taxon>Ascomycota</taxon>
        <taxon>Pezizomycotina</taxon>
        <taxon>Sordariomycetes</taxon>
        <taxon>Sordariomycetidae</taxon>
        <taxon>Sordariales</taxon>
        <taxon>Sordariales incertae sedis</taxon>
        <taxon>Madurella</taxon>
    </lineage>
</organism>
<evidence type="ECO:0000313" key="2">
    <source>
        <dbReference type="EMBL" id="GAB1317467.1"/>
    </source>
</evidence>